<feature type="domain" description="HMA" evidence="1">
    <location>
        <begin position="2"/>
        <end position="67"/>
    </location>
</feature>
<evidence type="ECO:0000313" key="3">
    <source>
        <dbReference type="Proteomes" id="UP000184394"/>
    </source>
</evidence>
<protein>
    <submittedName>
        <fullName evidence="2">Copper chaperone CopZ</fullName>
    </submittedName>
</protein>
<proteinExistence type="predicted"/>
<dbReference type="Pfam" id="PF00403">
    <property type="entry name" value="HMA"/>
    <property type="match status" value="1"/>
</dbReference>
<dbReference type="EMBL" id="FRCT01000011">
    <property type="protein sequence ID" value="SHM71543.1"/>
    <property type="molecule type" value="Genomic_DNA"/>
</dbReference>
<dbReference type="AlphaFoldDB" id="A0A1M7L165"/>
<dbReference type="Proteomes" id="UP000184394">
    <property type="component" value="Unassembled WGS sequence"/>
</dbReference>
<dbReference type="InterPro" id="IPR036163">
    <property type="entry name" value="HMA_dom_sf"/>
</dbReference>
<organism evidence="2 3">
    <name type="scientific">Ruminococcus flavefaciens</name>
    <dbReference type="NCBI Taxonomy" id="1265"/>
    <lineage>
        <taxon>Bacteria</taxon>
        <taxon>Bacillati</taxon>
        <taxon>Bacillota</taxon>
        <taxon>Clostridia</taxon>
        <taxon>Eubacteriales</taxon>
        <taxon>Oscillospiraceae</taxon>
        <taxon>Ruminococcus</taxon>
    </lineage>
</organism>
<reference evidence="2 3" key="1">
    <citation type="submission" date="2016-11" db="EMBL/GenBank/DDBJ databases">
        <authorList>
            <person name="Jaros S."/>
            <person name="Januszkiewicz K."/>
            <person name="Wedrychowicz H."/>
        </authorList>
    </citation>
    <scope>NUCLEOTIDE SEQUENCE [LARGE SCALE GENOMIC DNA]</scope>
    <source>
        <strain evidence="2 3">Y1</strain>
    </source>
</reference>
<evidence type="ECO:0000313" key="2">
    <source>
        <dbReference type="EMBL" id="SHM71543.1"/>
    </source>
</evidence>
<dbReference type="PROSITE" id="PS50846">
    <property type="entry name" value="HMA_2"/>
    <property type="match status" value="1"/>
</dbReference>
<evidence type="ECO:0000259" key="1">
    <source>
        <dbReference type="PROSITE" id="PS50846"/>
    </source>
</evidence>
<dbReference type="Gene3D" id="3.30.70.100">
    <property type="match status" value="1"/>
</dbReference>
<dbReference type="SUPFAM" id="SSF55008">
    <property type="entry name" value="HMA, heavy metal-associated domain"/>
    <property type="match status" value="1"/>
</dbReference>
<dbReference type="InterPro" id="IPR006121">
    <property type="entry name" value="HMA_dom"/>
</dbReference>
<dbReference type="GO" id="GO:0046872">
    <property type="term" value="F:metal ion binding"/>
    <property type="evidence" value="ECO:0007669"/>
    <property type="project" value="InterPro"/>
</dbReference>
<dbReference type="CDD" id="cd00371">
    <property type="entry name" value="HMA"/>
    <property type="match status" value="1"/>
</dbReference>
<name>A0A1M7L165_RUMFL</name>
<dbReference type="RefSeq" id="WP_072951550.1">
    <property type="nucleotide sequence ID" value="NZ_FRCT01000011.1"/>
</dbReference>
<accession>A0A1M7L165</accession>
<sequence length="82" mass="8997">MIKTTIKVDGMMCGMCEAHVSDAVRAVIKAKKVSSSHSKGVTEIISEEAPDSASLKEAIEKSGYKVLDIKSESYEKKGFFRR</sequence>
<dbReference type="OrthoDB" id="9813965at2"/>
<gene>
    <name evidence="2" type="ORF">SAMN04487860_1113</name>
</gene>